<feature type="region of interest" description="Disordered" evidence="1">
    <location>
        <begin position="121"/>
        <end position="143"/>
    </location>
</feature>
<evidence type="ECO:0000313" key="3">
    <source>
        <dbReference type="Proteomes" id="UP000321857"/>
    </source>
</evidence>
<evidence type="ECO:0000256" key="1">
    <source>
        <dbReference type="SAM" id="MobiDB-lite"/>
    </source>
</evidence>
<dbReference type="KEGG" id="sxa:FMM02_09185"/>
<evidence type="ECO:0000313" key="2">
    <source>
        <dbReference type="EMBL" id="QDP20107.1"/>
    </source>
</evidence>
<dbReference type="EMBL" id="CP041659">
    <property type="protein sequence ID" value="QDP20107.1"/>
    <property type="molecule type" value="Genomic_DNA"/>
</dbReference>
<dbReference type="AlphaFoldDB" id="A0A516IT86"/>
<keyword evidence="3" id="KW-1185">Reference proteome</keyword>
<reference evidence="2 3" key="1">
    <citation type="submission" date="2019-07" db="EMBL/GenBank/DDBJ databases">
        <title>Sphingomonas AE3 Genome sequencing and assembly.</title>
        <authorList>
            <person name="Kim H."/>
        </authorList>
    </citation>
    <scope>NUCLEOTIDE SEQUENCE [LARGE SCALE GENOMIC DNA]</scope>
    <source>
        <strain evidence="2 3">AE3</strain>
    </source>
</reference>
<name>A0A516IT86_9SPHN</name>
<accession>A0A516IT86</accession>
<organism evidence="2 3">
    <name type="scientific">Sphingomonas xanthus</name>
    <dbReference type="NCBI Taxonomy" id="2594473"/>
    <lineage>
        <taxon>Bacteria</taxon>
        <taxon>Pseudomonadati</taxon>
        <taxon>Pseudomonadota</taxon>
        <taxon>Alphaproteobacteria</taxon>
        <taxon>Sphingomonadales</taxon>
        <taxon>Sphingomonadaceae</taxon>
        <taxon>Sphingomonas</taxon>
    </lineage>
</organism>
<proteinExistence type="predicted"/>
<dbReference type="RefSeq" id="WP_147494555.1">
    <property type="nucleotide sequence ID" value="NZ_CP041659.1"/>
</dbReference>
<dbReference type="PROSITE" id="PS51257">
    <property type="entry name" value="PROKAR_LIPOPROTEIN"/>
    <property type="match status" value="1"/>
</dbReference>
<sequence>MRLILCSALLIAAACSSEPEPAMSAGLFAGVDRDALCIAGEPGEQRGGFITYGKGDMNCSAKGSIVADGGQFALVPQGEGEGECRFPLTQNPDGVTIGTPESCSYYCGPGLSAEGRTFRRMGSGASSKSAPDAVTDLAGDPLC</sequence>
<protein>
    <submittedName>
        <fullName evidence="2">Uncharacterized protein</fullName>
    </submittedName>
</protein>
<gene>
    <name evidence="2" type="ORF">FMM02_09185</name>
</gene>
<dbReference type="Proteomes" id="UP000321857">
    <property type="component" value="Chromosome"/>
</dbReference>
<dbReference type="OrthoDB" id="7572265at2"/>